<accession>A0A412PNZ2</accession>
<protein>
    <submittedName>
        <fullName evidence="1">Uncharacterized protein</fullName>
    </submittedName>
</protein>
<dbReference type="RefSeq" id="WP_118138847.1">
    <property type="nucleotide sequence ID" value="NZ_JAPAHZ010000001.1"/>
</dbReference>
<dbReference type="Proteomes" id="UP000284046">
    <property type="component" value="Unassembled WGS sequence"/>
</dbReference>
<reference evidence="1 2" key="1">
    <citation type="submission" date="2018-08" db="EMBL/GenBank/DDBJ databases">
        <title>A genome reference for cultivated species of the human gut microbiota.</title>
        <authorList>
            <person name="Zou Y."/>
            <person name="Xue W."/>
            <person name="Luo G."/>
        </authorList>
    </citation>
    <scope>NUCLEOTIDE SEQUENCE [LARGE SCALE GENOMIC DNA]</scope>
    <source>
        <strain evidence="1 2">AF18-38</strain>
    </source>
</reference>
<gene>
    <name evidence="1" type="ORF">DWX18_03295</name>
</gene>
<evidence type="ECO:0000313" key="2">
    <source>
        <dbReference type="Proteomes" id="UP000284046"/>
    </source>
</evidence>
<dbReference type="EMBL" id="QRWZ01000003">
    <property type="protein sequence ID" value="RGT61673.1"/>
    <property type="molecule type" value="Genomic_DNA"/>
</dbReference>
<sequence length="67" mass="8274">MIQKKMWVVRQYAKKFSWSGNHPVDFKEWEFESRLKAIKFEKRLQKGMISEAFKNTNIEIYERSWQS</sequence>
<name>A0A412PNZ2_STRAP</name>
<proteinExistence type="predicted"/>
<evidence type="ECO:0000313" key="1">
    <source>
        <dbReference type="EMBL" id="RGT61673.1"/>
    </source>
</evidence>
<comment type="caution">
    <text evidence="1">The sequence shown here is derived from an EMBL/GenBank/DDBJ whole genome shotgun (WGS) entry which is preliminary data.</text>
</comment>
<dbReference type="AlphaFoldDB" id="A0A412PNZ2"/>
<organism evidence="1 2">
    <name type="scientific">Streptococcus anginosus</name>
    <dbReference type="NCBI Taxonomy" id="1328"/>
    <lineage>
        <taxon>Bacteria</taxon>
        <taxon>Bacillati</taxon>
        <taxon>Bacillota</taxon>
        <taxon>Bacilli</taxon>
        <taxon>Lactobacillales</taxon>
        <taxon>Streptococcaceae</taxon>
        <taxon>Streptococcus</taxon>
        <taxon>Streptococcus anginosus group</taxon>
    </lineage>
</organism>